<dbReference type="Pfam" id="PF23562">
    <property type="entry name" value="AMP-binding_C_3"/>
    <property type="match status" value="1"/>
</dbReference>
<dbReference type="AlphaFoldDB" id="A0A3B1BFR4"/>
<dbReference type="EMBL" id="UOFW01000063">
    <property type="protein sequence ID" value="VAX03827.1"/>
    <property type="molecule type" value="Genomic_DNA"/>
</dbReference>
<reference evidence="5" key="1">
    <citation type="submission" date="2018-06" db="EMBL/GenBank/DDBJ databases">
        <authorList>
            <person name="Zhirakovskaya E."/>
        </authorList>
    </citation>
    <scope>NUCLEOTIDE SEQUENCE</scope>
</reference>
<accession>A0A3B1BFR4</accession>
<protein>
    <submittedName>
        <fullName evidence="5">Long-chain-fatty-acid--CoA ligase</fullName>
        <ecNumber evidence="5">6.2.1.3</ecNumber>
    </submittedName>
</protein>
<sequence>MNVHVSMDGNPDNVDYGSFLGCNTIAKLFAKRCKQYGSRTAHREKDHGIWKSYSWNDYYQRAQWIGLGMKKLGLKRGQVVSILSEDNKEWLYFDMATICVGGIASGVYTTDAASQLVFLVNNSKTRILVVENDEQLDKFLEVRDQMKGLKKVIVIDSEGLRDFKDDRVMFLDDLYALGKLEAEANPDKFDTLIAKGKPDDVRMLIYTSGTTGKPKGAMITHANIMFQINSLEQVLVNKETDEMLCFLPLCHVLERLFSVDSQLSVGNVVNFAESPETVFEDLQEVSPHVFVAVPRLWEKIYSRLQILRKEGTGVGRWAFDSAVKSGLARAEYAMTGEKVPFGIQLKYSIWDFLVLRNLRRMIGMDRIRRGTSGAAPISPELLAWFWAIGVPIFEGFGQTESSGVATVNVPGNNKLGTIGFTLPGAQTRISKEGEIQLSGPHVFKGYWDDPVKTAETMTDDGWLKTGDVGRVDNEGFFTITGRIKDIIITAGGKNITPAEIESAMKFSPYISDAVVIGDKRKFLSALIMIDQENVENFAQEKQIPFSDFSSLCAAQQVVELIRGEVDNANKEFARVEQIKDFRLINVLLTAEDEELTPTMKLKRGFVESKHKHLIDSMYGS</sequence>
<dbReference type="Pfam" id="PF00501">
    <property type="entry name" value="AMP-binding"/>
    <property type="match status" value="1"/>
</dbReference>
<dbReference type="PANTHER" id="PTHR43272">
    <property type="entry name" value="LONG-CHAIN-FATTY-ACID--COA LIGASE"/>
    <property type="match status" value="1"/>
</dbReference>
<keyword evidence="1 5" id="KW-0436">Ligase</keyword>
<evidence type="ECO:0000256" key="1">
    <source>
        <dbReference type="ARBA" id="ARBA00022598"/>
    </source>
</evidence>
<dbReference type="EC" id="6.2.1.3" evidence="5"/>
<dbReference type="SUPFAM" id="SSF56801">
    <property type="entry name" value="Acetyl-CoA synthetase-like"/>
    <property type="match status" value="1"/>
</dbReference>
<gene>
    <name evidence="5" type="ORF">MNBD_ALPHA03-1001</name>
</gene>
<dbReference type="PROSITE" id="PS00455">
    <property type="entry name" value="AMP_BINDING"/>
    <property type="match status" value="1"/>
</dbReference>
<evidence type="ECO:0000313" key="5">
    <source>
        <dbReference type="EMBL" id="VAX03827.1"/>
    </source>
</evidence>
<organism evidence="5">
    <name type="scientific">hydrothermal vent metagenome</name>
    <dbReference type="NCBI Taxonomy" id="652676"/>
    <lineage>
        <taxon>unclassified sequences</taxon>
        <taxon>metagenomes</taxon>
        <taxon>ecological metagenomes</taxon>
    </lineage>
</organism>
<dbReference type="PANTHER" id="PTHR43272:SF32">
    <property type="entry name" value="AMP-DEPENDENT SYNTHETASE_LIGASE DOMAIN-CONTAINING PROTEIN"/>
    <property type="match status" value="1"/>
</dbReference>
<dbReference type="CDD" id="cd05907">
    <property type="entry name" value="VL_LC_FACS_like"/>
    <property type="match status" value="1"/>
</dbReference>
<dbReference type="InterPro" id="IPR042099">
    <property type="entry name" value="ANL_N_sf"/>
</dbReference>
<dbReference type="GO" id="GO:0005783">
    <property type="term" value="C:endoplasmic reticulum"/>
    <property type="evidence" value="ECO:0007669"/>
    <property type="project" value="TreeGrafter"/>
</dbReference>
<evidence type="ECO:0000256" key="3">
    <source>
        <dbReference type="ARBA" id="ARBA00023098"/>
    </source>
</evidence>
<dbReference type="GO" id="GO:0004467">
    <property type="term" value="F:long-chain fatty acid-CoA ligase activity"/>
    <property type="evidence" value="ECO:0007669"/>
    <property type="project" value="UniProtKB-EC"/>
</dbReference>
<dbReference type="Gene3D" id="3.40.50.12780">
    <property type="entry name" value="N-terminal domain of ligase-like"/>
    <property type="match status" value="1"/>
</dbReference>
<proteinExistence type="predicted"/>
<name>A0A3B1BFR4_9ZZZZ</name>
<evidence type="ECO:0000259" key="4">
    <source>
        <dbReference type="Pfam" id="PF00501"/>
    </source>
</evidence>
<feature type="domain" description="AMP-dependent synthetase/ligase" evidence="4">
    <location>
        <begin position="29"/>
        <end position="447"/>
    </location>
</feature>
<evidence type="ECO:0000256" key="2">
    <source>
        <dbReference type="ARBA" id="ARBA00022832"/>
    </source>
</evidence>
<dbReference type="InterPro" id="IPR000873">
    <property type="entry name" value="AMP-dep_synth/lig_dom"/>
</dbReference>
<keyword evidence="3" id="KW-0443">Lipid metabolism</keyword>
<keyword evidence="2" id="KW-0276">Fatty acid metabolism</keyword>
<dbReference type="InterPro" id="IPR020845">
    <property type="entry name" value="AMP-binding_CS"/>
</dbReference>
<dbReference type="GO" id="GO:0016020">
    <property type="term" value="C:membrane"/>
    <property type="evidence" value="ECO:0007669"/>
    <property type="project" value="TreeGrafter"/>
</dbReference>